<organism evidence="2 3">
    <name type="scientific">Candidatus Micrarchaeum acidiphilum ARMAN-2</name>
    <dbReference type="NCBI Taxonomy" id="425595"/>
    <lineage>
        <taxon>Archaea</taxon>
        <taxon>Candidatus Micrarchaeota</taxon>
        <taxon>Candidatus Micrarchaeia</taxon>
        <taxon>Candidatus Micrarchaeales</taxon>
        <taxon>Candidatus Micrarchaeaceae</taxon>
        <taxon>Candidatus Micrarchaeum</taxon>
    </lineage>
</organism>
<dbReference type="EMBL" id="GG697241">
    <property type="protein sequence ID" value="EET89758.1"/>
    <property type="molecule type" value="Genomic_DNA"/>
</dbReference>
<evidence type="ECO:0000313" key="2">
    <source>
        <dbReference type="EMBL" id="EET89758.1"/>
    </source>
</evidence>
<evidence type="ECO:0000313" key="3">
    <source>
        <dbReference type="Proteomes" id="UP000332487"/>
    </source>
</evidence>
<protein>
    <submittedName>
        <fullName evidence="2">Uncharacterized protein</fullName>
    </submittedName>
</protein>
<gene>
    <name evidence="2" type="ORF">UNLARM2_0872</name>
</gene>
<dbReference type="Proteomes" id="UP000332487">
    <property type="component" value="Unassembled WGS sequence"/>
</dbReference>
<feature type="compositionally biased region" description="Basic and acidic residues" evidence="1">
    <location>
        <begin position="9"/>
        <end position="20"/>
    </location>
</feature>
<sequence>MDDFMVNNKSEKRGSYKRREQKEVCSGSSRLLRNETEAERIMELIESNWKWEGKEYENNALAESQKLDSIGAVYLTPLATDAEIRAYWIGRMVQTNNLRLLARIHRSEDKNEA</sequence>
<reference evidence="2 3" key="1">
    <citation type="journal article" date="2009" name="Genome Biol.">
        <title>Community-wide analysis of microbial genome sequence signatures.</title>
        <authorList>
            <person name="Dick G.J."/>
            <person name="Andersson A.F."/>
            <person name="Baker B.J."/>
            <person name="Simmons S.L."/>
            <person name="Thomas B.C."/>
            <person name="Yelton A.P."/>
            <person name="Banfield J.F."/>
        </authorList>
    </citation>
    <scope>NUCLEOTIDE SEQUENCE [LARGE SCALE GENOMIC DNA]</scope>
    <source>
        <strain evidence="2">ARMAN-2</strain>
    </source>
</reference>
<feature type="region of interest" description="Disordered" evidence="1">
    <location>
        <begin position="1"/>
        <end position="20"/>
    </location>
</feature>
<reference evidence="2 3" key="2">
    <citation type="journal article" date="2010" name="Proc. Natl. Acad. Sci. U.S.A.">
        <title>Enigmatic, ultrasmall, uncultivated Archaea.</title>
        <authorList>
            <person name="Baker B.J."/>
            <person name="Comolli L.R."/>
            <person name="Dick G.J."/>
            <person name="Hauser L.J."/>
            <person name="Hyatt D."/>
            <person name="Dill B.D."/>
            <person name="Land M.L."/>
            <person name="Verberkmoes N.C."/>
            <person name="Hettich R.L."/>
            <person name="Banfield J.F."/>
        </authorList>
    </citation>
    <scope>NUCLEOTIDE SEQUENCE [LARGE SCALE GENOMIC DNA]</scope>
    <source>
        <strain evidence="2">ARMAN-2</strain>
    </source>
</reference>
<name>C7DII4_MICA2</name>
<dbReference type="AlphaFoldDB" id="C7DII4"/>
<accession>C7DII4</accession>
<proteinExistence type="predicted"/>
<evidence type="ECO:0000256" key="1">
    <source>
        <dbReference type="SAM" id="MobiDB-lite"/>
    </source>
</evidence>
<keyword evidence="3" id="KW-1185">Reference proteome</keyword>